<feature type="compositionally biased region" description="Polar residues" evidence="1">
    <location>
        <begin position="89"/>
        <end position="100"/>
    </location>
</feature>
<evidence type="ECO:0000256" key="2">
    <source>
        <dbReference type="SAM" id="Phobius"/>
    </source>
</evidence>
<dbReference type="PANTHER" id="PTHR37716:SF1">
    <property type="entry name" value="OS07G0568900 PROTEIN"/>
    <property type="match status" value="1"/>
</dbReference>
<dbReference type="OMA" id="INFNPKK"/>
<comment type="caution">
    <text evidence="3">The sequence shown here is derived from an EMBL/GenBank/DDBJ whole genome shotgun (WGS) entry which is preliminary data.</text>
</comment>
<evidence type="ECO:0000313" key="3">
    <source>
        <dbReference type="EMBL" id="KAF8403807.1"/>
    </source>
</evidence>
<keyword evidence="2" id="KW-0812">Transmembrane</keyword>
<dbReference type="PANTHER" id="PTHR37716">
    <property type="entry name" value="OS07G0568900 PROTEIN"/>
    <property type="match status" value="1"/>
</dbReference>
<dbReference type="OrthoDB" id="780445at2759"/>
<gene>
    <name evidence="3" type="ORF">HHK36_011913</name>
</gene>
<proteinExistence type="predicted"/>
<accession>A0A834ZJH4</accession>
<dbReference type="EMBL" id="JABCRI010000007">
    <property type="protein sequence ID" value="KAF8403807.1"/>
    <property type="molecule type" value="Genomic_DNA"/>
</dbReference>
<keyword evidence="2" id="KW-0472">Membrane</keyword>
<name>A0A834ZJH4_TETSI</name>
<dbReference type="GO" id="GO:0009535">
    <property type="term" value="C:chloroplast thylakoid membrane"/>
    <property type="evidence" value="ECO:0007669"/>
    <property type="project" value="TreeGrafter"/>
</dbReference>
<feature type="transmembrane region" description="Helical" evidence="2">
    <location>
        <begin position="119"/>
        <end position="142"/>
    </location>
</feature>
<reference evidence="3 4" key="1">
    <citation type="submission" date="2020-04" db="EMBL/GenBank/DDBJ databases">
        <title>Plant Genome Project.</title>
        <authorList>
            <person name="Zhang R.-G."/>
        </authorList>
    </citation>
    <scope>NUCLEOTIDE SEQUENCE [LARGE SCALE GENOMIC DNA]</scope>
    <source>
        <strain evidence="3">YNK0</strain>
        <tissue evidence="3">Leaf</tissue>
    </source>
</reference>
<protein>
    <submittedName>
        <fullName evidence="3">Uncharacterized protein</fullName>
    </submittedName>
</protein>
<dbReference type="Proteomes" id="UP000655225">
    <property type="component" value="Unassembled WGS sequence"/>
</dbReference>
<keyword evidence="2" id="KW-1133">Transmembrane helix</keyword>
<evidence type="ECO:0000256" key="1">
    <source>
        <dbReference type="SAM" id="MobiDB-lite"/>
    </source>
</evidence>
<sequence length="182" mass="20412">MILQSFSLQKPPLISPSFLLKRRIIISALLFDGDFNLKRRGQNSQLRAVEKESQFELDPEKAREALQKLDQQLQTLSEKPITPPKKRVSSSNMGTLSHTSDPGHSRDMRGEMPDFSGSYFAYSAFALVILSIFYNILFITVIKPSVDGPEPELAPASIALREAPYAVVRQSPPQLPEVTIQR</sequence>
<dbReference type="AlphaFoldDB" id="A0A834ZJH4"/>
<feature type="region of interest" description="Disordered" evidence="1">
    <location>
        <begin position="74"/>
        <end position="109"/>
    </location>
</feature>
<evidence type="ECO:0000313" key="4">
    <source>
        <dbReference type="Proteomes" id="UP000655225"/>
    </source>
</evidence>
<organism evidence="3 4">
    <name type="scientific">Tetracentron sinense</name>
    <name type="common">Spur-leaf</name>
    <dbReference type="NCBI Taxonomy" id="13715"/>
    <lineage>
        <taxon>Eukaryota</taxon>
        <taxon>Viridiplantae</taxon>
        <taxon>Streptophyta</taxon>
        <taxon>Embryophyta</taxon>
        <taxon>Tracheophyta</taxon>
        <taxon>Spermatophyta</taxon>
        <taxon>Magnoliopsida</taxon>
        <taxon>Trochodendrales</taxon>
        <taxon>Trochodendraceae</taxon>
        <taxon>Tetracentron</taxon>
    </lineage>
</organism>
<keyword evidence="4" id="KW-1185">Reference proteome</keyword>